<evidence type="ECO:0008006" key="4">
    <source>
        <dbReference type="Google" id="ProtNLM"/>
    </source>
</evidence>
<feature type="transmembrane region" description="Helical" evidence="1">
    <location>
        <begin position="175"/>
        <end position="199"/>
    </location>
</feature>
<feature type="transmembrane region" description="Helical" evidence="1">
    <location>
        <begin position="211"/>
        <end position="229"/>
    </location>
</feature>
<dbReference type="GeneID" id="94825645"/>
<accession>A0A1J4KXA8</accession>
<feature type="transmembrane region" description="Helical" evidence="1">
    <location>
        <begin position="21"/>
        <end position="43"/>
    </location>
</feature>
<dbReference type="PANTHER" id="PTHR31918">
    <property type="entry name" value="TRANSMEMBRANE PROTEIN 181"/>
    <property type="match status" value="1"/>
</dbReference>
<keyword evidence="1" id="KW-1133">Transmembrane helix</keyword>
<dbReference type="InterPro" id="IPR040416">
    <property type="entry name" value="TMEM181"/>
</dbReference>
<comment type="caution">
    <text evidence="2">The sequence shown here is derived from an EMBL/GenBank/DDBJ whole genome shotgun (WGS) entry which is preliminary data.</text>
</comment>
<feature type="transmembrane region" description="Helical" evidence="1">
    <location>
        <begin position="345"/>
        <end position="364"/>
    </location>
</feature>
<evidence type="ECO:0000313" key="2">
    <source>
        <dbReference type="EMBL" id="OHT15520.1"/>
    </source>
</evidence>
<keyword evidence="1" id="KW-0812">Transmembrane</keyword>
<organism evidence="2 3">
    <name type="scientific">Tritrichomonas foetus</name>
    <dbReference type="NCBI Taxonomy" id="1144522"/>
    <lineage>
        <taxon>Eukaryota</taxon>
        <taxon>Metamonada</taxon>
        <taxon>Parabasalia</taxon>
        <taxon>Tritrichomonadida</taxon>
        <taxon>Tritrichomonadidae</taxon>
        <taxon>Tritrichomonas</taxon>
    </lineage>
</organism>
<dbReference type="PANTHER" id="PTHR31918:SF1">
    <property type="entry name" value="TRANSMEMBRANE PROTEIN 181"/>
    <property type="match status" value="1"/>
</dbReference>
<reference evidence="2" key="1">
    <citation type="submission" date="2016-10" db="EMBL/GenBank/DDBJ databases">
        <authorList>
            <person name="Benchimol M."/>
            <person name="Almeida L.G."/>
            <person name="Vasconcelos A.T."/>
            <person name="Perreira-Neves A."/>
            <person name="Rosa I.A."/>
            <person name="Tasca T."/>
            <person name="Bogo M.R."/>
            <person name="de Souza W."/>
        </authorList>
    </citation>
    <scope>NUCLEOTIDE SEQUENCE [LARGE SCALE GENOMIC DNA]</scope>
    <source>
        <strain evidence="2">K</strain>
    </source>
</reference>
<gene>
    <name evidence="2" type="ORF">TRFO_02841</name>
</gene>
<protein>
    <recommendedName>
        <fullName evidence="4">Transmembrane protein</fullName>
    </recommendedName>
</protein>
<dbReference type="EMBL" id="MLAK01000217">
    <property type="protein sequence ID" value="OHT15520.1"/>
    <property type="molecule type" value="Genomic_DNA"/>
</dbReference>
<dbReference type="GO" id="GO:0015643">
    <property type="term" value="F:toxic substance binding"/>
    <property type="evidence" value="ECO:0007669"/>
    <property type="project" value="InterPro"/>
</dbReference>
<proteinExistence type="predicted"/>
<sequence length="433" mass="49504">MRSILPDDETVSTKLDVMRTAGALIRFMFLLIGLFLSIIFSFAPPNTVTRTMQLKTTIYQSSYLTDPVRIQNLDSLSSFLIINLQPFIIIEKEGEYDFQINTTIHQQLLDGSTQYDGIKYQNYSTKCNSEGCDPIRVYEANFIEFNSITIAFSIKSDFPTFNPTFTLKYVTESSFIAITAFVVITIMTFLVALVLFFIVPRRLKPTRGDHWATFYLGLFIFLVDGPWLILKYYTPKVSSQIFDLAPEIFHIAFFLTMTFFVSARTVELPHVIFSSWVVRFVISSLLFIIIVTQFVVTKLMPLCTLSVYIKESSLEYPIYAVSAVTHLIILGLLIFGVLSLQIERVFVVVLSAFSFTILEVIYIARLCIRFWIPFQALGISFAADVFYILMANIITIFFLCVNLPFKKTLQADEDASSREIPLTDTEREVTSVF</sequence>
<feature type="transmembrane region" description="Helical" evidence="1">
    <location>
        <begin position="316"/>
        <end position="338"/>
    </location>
</feature>
<feature type="transmembrane region" description="Helical" evidence="1">
    <location>
        <begin position="241"/>
        <end position="261"/>
    </location>
</feature>
<feature type="transmembrane region" description="Helical" evidence="1">
    <location>
        <begin position="376"/>
        <end position="401"/>
    </location>
</feature>
<dbReference type="AlphaFoldDB" id="A0A1J4KXA8"/>
<keyword evidence="1" id="KW-0472">Membrane</keyword>
<evidence type="ECO:0000256" key="1">
    <source>
        <dbReference type="SAM" id="Phobius"/>
    </source>
</evidence>
<feature type="transmembrane region" description="Helical" evidence="1">
    <location>
        <begin position="273"/>
        <end position="296"/>
    </location>
</feature>
<dbReference type="OrthoDB" id="10574385at2759"/>
<name>A0A1J4KXA8_9EUKA</name>
<dbReference type="VEuPathDB" id="TrichDB:TRFO_02841"/>
<evidence type="ECO:0000313" key="3">
    <source>
        <dbReference type="Proteomes" id="UP000179807"/>
    </source>
</evidence>
<dbReference type="Proteomes" id="UP000179807">
    <property type="component" value="Unassembled WGS sequence"/>
</dbReference>
<dbReference type="RefSeq" id="XP_068368656.1">
    <property type="nucleotide sequence ID" value="XM_068490941.1"/>
</dbReference>
<keyword evidence="3" id="KW-1185">Reference proteome</keyword>